<accession>A0ABQ8UVB8</accession>
<name>A0ABQ8UVB8_9EUKA</name>
<dbReference type="Gene3D" id="3.80.10.10">
    <property type="entry name" value="Ribonuclease Inhibitor"/>
    <property type="match status" value="1"/>
</dbReference>
<protein>
    <submittedName>
        <fullName evidence="1">Uncharacterized protein</fullName>
    </submittedName>
</protein>
<organism evidence="1 2">
    <name type="scientific">Paratrimastix pyriformis</name>
    <dbReference type="NCBI Taxonomy" id="342808"/>
    <lineage>
        <taxon>Eukaryota</taxon>
        <taxon>Metamonada</taxon>
        <taxon>Preaxostyla</taxon>
        <taxon>Paratrimastigidae</taxon>
        <taxon>Paratrimastix</taxon>
    </lineage>
</organism>
<dbReference type="Proteomes" id="UP001141327">
    <property type="component" value="Unassembled WGS sequence"/>
</dbReference>
<dbReference type="InterPro" id="IPR032675">
    <property type="entry name" value="LRR_dom_sf"/>
</dbReference>
<dbReference type="EMBL" id="JAPMOS010000002">
    <property type="protein sequence ID" value="KAJ4462502.1"/>
    <property type="molecule type" value="Genomic_DNA"/>
</dbReference>
<evidence type="ECO:0000313" key="1">
    <source>
        <dbReference type="EMBL" id="KAJ4462502.1"/>
    </source>
</evidence>
<proteinExistence type="predicted"/>
<reference evidence="1" key="1">
    <citation type="journal article" date="2022" name="bioRxiv">
        <title>Genomics of Preaxostyla Flagellates Illuminates Evolutionary Transitions and the Path Towards Mitochondrial Loss.</title>
        <authorList>
            <person name="Novak L.V.F."/>
            <person name="Treitli S.C."/>
            <person name="Pyrih J."/>
            <person name="Halakuc P."/>
            <person name="Pipaliya S.V."/>
            <person name="Vacek V."/>
            <person name="Brzon O."/>
            <person name="Soukal P."/>
            <person name="Eme L."/>
            <person name="Dacks J.B."/>
            <person name="Karnkowska A."/>
            <person name="Elias M."/>
            <person name="Hampl V."/>
        </authorList>
    </citation>
    <scope>NUCLEOTIDE SEQUENCE</scope>
    <source>
        <strain evidence="1">RCP-MX</strain>
    </source>
</reference>
<evidence type="ECO:0000313" key="2">
    <source>
        <dbReference type="Proteomes" id="UP001141327"/>
    </source>
</evidence>
<gene>
    <name evidence="1" type="ORF">PAPYR_471</name>
</gene>
<sequence>MQAAQEVEVRELLCFGITFILVQFSKGPTGDLWERLPTELLRAIVEASSCPLHVYIQLLGLSRAIRAIIRGTLRELSFVLKLSFNASLVGEIDWADEAFGGHNQLAALIMPYPPQCELVVERILSHLPGLAELTLGPYFCVSTRLLQAMSRFCPGLQALRCSFREARVDPDFAALAPLAGVLEVLNIQETRSYVAALVGSLSAVTTLKLPQCPPAALVPIASHLTRLKLRDRLGREEDLPGPWLCRLEALSLAIKSIPPSYLAGLFRLLAANRATLRRLGLRLGGLGPEDVPPVMAALRALPHLTHLRLCLSSPEVLPPNLLPPDLLERLERLNLEVKDPLPIHIASRRLLRLRLTVSSAHISGVGLEVHCPALVELELPNLAGSGPVVLRCPRLRILKILRARNLDGATPMPDLEVVETSRGDVMSTVWKDPVWLLGEPSPRLRSLCSVRLTRPDLLASLCACGSLVRLKELYLDVTRLPNPLVLRLPGQLEHLDLGFEGAVEPSMPLDLHVEAPGLLDLSLESRVLDDGDEPLTSVRLCLNCPHLADVTIDAHDWLSLQVDSPAMQPRGLTVAGLLEPASLLGLLTRHGAWLREIQLYAFWAADEDWPELMEALSGLPRLAKLDLDLHHVSGELSLACPRLRVLVLRQPGWACRLTLACPLLEQLTGARHKVRPDLQVLTRK</sequence>
<keyword evidence="2" id="KW-1185">Reference proteome</keyword>
<dbReference type="SUPFAM" id="SSF52047">
    <property type="entry name" value="RNI-like"/>
    <property type="match status" value="1"/>
</dbReference>
<comment type="caution">
    <text evidence="1">The sequence shown here is derived from an EMBL/GenBank/DDBJ whole genome shotgun (WGS) entry which is preliminary data.</text>
</comment>